<feature type="compositionally biased region" description="Polar residues" evidence="1">
    <location>
        <begin position="64"/>
        <end position="73"/>
    </location>
</feature>
<comment type="caution">
    <text evidence="2">The sequence shown here is derived from an EMBL/GenBank/DDBJ whole genome shotgun (WGS) entry which is preliminary data.</text>
</comment>
<reference evidence="2" key="1">
    <citation type="submission" date="2022-07" db="EMBL/GenBank/DDBJ databases">
        <title>Characterization of the Novel Bacterium Alteromonas immobilis LMIT006 and Alteromonas gregis LMIT007.</title>
        <authorList>
            <person name="Lin X."/>
        </authorList>
    </citation>
    <scope>NUCLEOTIDE SEQUENCE</scope>
    <source>
        <strain evidence="2">LMIT007</strain>
    </source>
</reference>
<organism evidence="2 3">
    <name type="scientific">Opacimonas viscosa</name>
    <dbReference type="NCBI Taxonomy" id="2961944"/>
    <lineage>
        <taxon>Bacteria</taxon>
        <taxon>Pseudomonadati</taxon>
        <taxon>Pseudomonadota</taxon>
        <taxon>Gammaproteobacteria</taxon>
        <taxon>Alteromonadales</taxon>
        <taxon>Alteromonadaceae</taxon>
        <taxon>Opacimonas</taxon>
    </lineage>
</organism>
<dbReference type="EMBL" id="JANATA010000006">
    <property type="protein sequence ID" value="MCP3428281.1"/>
    <property type="molecule type" value="Genomic_DNA"/>
</dbReference>
<dbReference type="RefSeq" id="WP_254099455.1">
    <property type="nucleotide sequence ID" value="NZ_JANATA010000006.1"/>
</dbReference>
<feature type="compositionally biased region" description="Low complexity" evidence="1">
    <location>
        <begin position="74"/>
        <end position="86"/>
    </location>
</feature>
<dbReference type="Proteomes" id="UP001165413">
    <property type="component" value="Unassembled WGS sequence"/>
</dbReference>
<accession>A0AA41X0T6</accession>
<gene>
    <name evidence="2" type="ORF">NLF92_04905</name>
</gene>
<dbReference type="AlphaFoldDB" id="A0AA41X0T6"/>
<evidence type="ECO:0000313" key="3">
    <source>
        <dbReference type="Proteomes" id="UP001165413"/>
    </source>
</evidence>
<evidence type="ECO:0000256" key="1">
    <source>
        <dbReference type="SAM" id="MobiDB-lite"/>
    </source>
</evidence>
<protein>
    <submittedName>
        <fullName evidence="2">Uncharacterized protein</fullName>
    </submittedName>
</protein>
<proteinExistence type="predicted"/>
<evidence type="ECO:0000313" key="2">
    <source>
        <dbReference type="EMBL" id="MCP3428281.1"/>
    </source>
</evidence>
<feature type="region of interest" description="Disordered" evidence="1">
    <location>
        <begin position="56"/>
        <end position="86"/>
    </location>
</feature>
<name>A0AA41X0T6_9ALTE</name>
<sequence length="536" mass="59297">MTHSVRNMLQSTFIFAGIFVAIIVSIFGGTVSVAQAQIVIDDSELGQAKQKLQRAVEATKQKNAESSSTSQKTQANSPSQTPNQNNQSHRLFKFWSANAPATTFTYKAPSPAFVDYFYSSVMTSPPLLPQQNSTTSLHCDSLRSGSTARYSTSASADYARPYWEDRVLGNAQLFAIPAEQGTVTAIDFATLSSQGQTQLGFRYYANSLDYDTPVEPLKIADVFAITGTLSKARMAGASTNSLLGDQHVLALFEQTLTRTKKTSSSVVSHPITTYFADIAERDYLTSLLKERWLLAKNPQNVLRGFTSAAPYTPSNESWLALNSQTLHTVPYRLPLVINDEVTNPSEQQNRLTPLVMVEWFKRLVTHDRVAQTAFPRLTDSDIQGVFYGQKAFKPIHHGGHTGGLQSNTGNIVHAALAEAIQGAPVNRPKTVLDNNTRGAWRIWQTTDWQADLQTQSSRAVVLTHICLPNYQGGREFTVFAEAKYQHSDDLYSTTVNNIKVQNATPEMTQQRLQNHAAIKLKQILTEVFGQLLQVEP</sequence>
<keyword evidence="3" id="KW-1185">Reference proteome</keyword>